<sequence length="768" mass="86300">MRSNSLLVAVAALLLAGCTASKKTDTKEPVIATLGAQPIYASEFRYVYDKNNNGNDDAYSKESISEYLELYTNFKLKVMEAESRGLDTTMSFKRELEGYKEQLAQPYLTEKSVTDNLVQEAYERLKKEVNASHILLTVSQDADPQDTLAAFNQIMELHKRAAAGEDFSKLARENSQDPSAAENGGNLGYFTAMQMVYPFEDAAYKTAPGQISQPVRTRFGYHIIKVNDVRPAQGEVKVAHIMVRSTPGMPKADSLAAKQRVDAIYKRVQRNENWDKLVAEFSEDANSAANGGELPWFGTGRMIPAFEDVAFKLKKEGEIAPPVATPYGWHIIKMIEKKGLPPYEEMEQSLRNRVAKDSRSELNKAAFLKRIKTENNFTEDAAAKSQALSKANDNLLQATWDFDAADKANNTPLFSIQGKPYTTSDFYTYVKAEQRPRTKGSAAHHMNLLYDAFVNKSLLDFEKANLENKHTDYRMLVQEYHDGILLFQLMDEKVWSKAVEDTTGLKAYFEQNREKYQWGQRADATVISAASKDVLAKVQQQLATRKYEVSTKPADVLFATNKAELTKEATAPLDELANRLQNNPRLTLTIQGHADAREDAASKDLAQKRAQAVQAYLVQKGVAAAQVTMQALGKTKQAGPDNTETGRRRNRRASFVLYSSDLNVLAENMNKENPLSVQITEKKFQKGENKALDQVKWEKGTYTVQQNGREYLIIISNILAPEPKQLSEVRGVVTSDYQNHLEQEWIKQLREKYPVSVNQAEVGKLISQ</sequence>
<feature type="signal peptide" evidence="5">
    <location>
        <begin position="1"/>
        <end position="22"/>
    </location>
</feature>
<dbReference type="Pfam" id="PF00639">
    <property type="entry name" value="Rotamase"/>
    <property type="match status" value="2"/>
</dbReference>
<dbReference type="InterPro" id="IPR023058">
    <property type="entry name" value="PPIase_PpiC_CS"/>
</dbReference>
<name>A0A5C8K760_9BACT</name>
<feature type="domain" description="PpiC" evidence="6">
    <location>
        <begin position="126"/>
        <end position="228"/>
    </location>
</feature>
<dbReference type="PRINTS" id="PR01021">
    <property type="entry name" value="OMPADOMAIN"/>
</dbReference>
<evidence type="ECO:0000256" key="2">
    <source>
        <dbReference type="ARBA" id="ARBA00023136"/>
    </source>
</evidence>
<dbReference type="InterPro" id="IPR000297">
    <property type="entry name" value="PPIase_PpiC"/>
</dbReference>
<dbReference type="PROSITE" id="PS50198">
    <property type="entry name" value="PPIC_PPIASE_2"/>
    <property type="match status" value="2"/>
</dbReference>
<dbReference type="SUPFAM" id="SSF54534">
    <property type="entry name" value="FKBP-like"/>
    <property type="match status" value="2"/>
</dbReference>
<keyword evidence="2 4" id="KW-0472">Membrane</keyword>
<comment type="caution">
    <text evidence="8">The sequence shown here is derived from an EMBL/GenBank/DDBJ whole genome shotgun (WGS) entry which is preliminary data.</text>
</comment>
<dbReference type="InterPro" id="IPR006664">
    <property type="entry name" value="OMP_bac"/>
</dbReference>
<feature type="chain" id="PRO_5022917528" evidence="5">
    <location>
        <begin position="23"/>
        <end position="768"/>
    </location>
</feature>
<dbReference type="PROSITE" id="PS51123">
    <property type="entry name" value="OMPA_2"/>
    <property type="match status" value="1"/>
</dbReference>
<dbReference type="InterPro" id="IPR046357">
    <property type="entry name" value="PPIase_dom_sf"/>
</dbReference>
<dbReference type="PANTHER" id="PTHR47245:SF2">
    <property type="entry name" value="PEPTIDYL-PROLYL CIS-TRANS ISOMERASE HP_0175-RELATED"/>
    <property type="match status" value="1"/>
</dbReference>
<evidence type="ECO:0000256" key="4">
    <source>
        <dbReference type="PROSITE-ProRule" id="PRU00473"/>
    </source>
</evidence>
<dbReference type="PROSITE" id="PS01096">
    <property type="entry name" value="PPIC_PPIASE_1"/>
    <property type="match status" value="1"/>
</dbReference>
<feature type="domain" description="PpiC" evidence="6">
    <location>
        <begin position="233"/>
        <end position="336"/>
    </location>
</feature>
<dbReference type="GO" id="GO:0016020">
    <property type="term" value="C:membrane"/>
    <property type="evidence" value="ECO:0007669"/>
    <property type="project" value="UniProtKB-SubCell"/>
</dbReference>
<organism evidence="8 9">
    <name type="scientific">Pontibacter qinzhouensis</name>
    <dbReference type="NCBI Taxonomy" id="2603253"/>
    <lineage>
        <taxon>Bacteria</taxon>
        <taxon>Pseudomonadati</taxon>
        <taxon>Bacteroidota</taxon>
        <taxon>Cytophagia</taxon>
        <taxon>Cytophagales</taxon>
        <taxon>Hymenobacteraceae</taxon>
        <taxon>Pontibacter</taxon>
    </lineage>
</organism>
<dbReference type="Gene3D" id="3.30.1330.60">
    <property type="entry name" value="OmpA-like domain"/>
    <property type="match status" value="1"/>
</dbReference>
<evidence type="ECO:0000256" key="5">
    <source>
        <dbReference type="SAM" id="SignalP"/>
    </source>
</evidence>
<dbReference type="GO" id="GO:0003755">
    <property type="term" value="F:peptidyl-prolyl cis-trans isomerase activity"/>
    <property type="evidence" value="ECO:0007669"/>
    <property type="project" value="UniProtKB-KW"/>
</dbReference>
<dbReference type="PROSITE" id="PS51257">
    <property type="entry name" value="PROKAR_LIPOPROTEIN"/>
    <property type="match status" value="1"/>
</dbReference>
<keyword evidence="5" id="KW-0732">Signal</keyword>
<dbReference type="OrthoDB" id="14196at2"/>
<evidence type="ECO:0000256" key="3">
    <source>
        <dbReference type="PROSITE-ProRule" id="PRU00278"/>
    </source>
</evidence>
<feature type="domain" description="OmpA-like" evidence="7">
    <location>
        <begin position="545"/>
        <end position="661"/>
    </location>
</feature>
<comment type="subcellular location">
    <subcellularLocation>
        <location evidence="1">Membrane</location>
    </subcellularLocation>
</comment>
<dbReference type="InterPro" id="IPR050245">
    <property type="entry name" value="PrsA_foldase"/>
</dbReference>
<evidence type="ECO:0000259" key="6">
    <source>
        <dbReference type="PROSITE" id="PS50198"/>
    </source>
</evidence>
<accession>A0A5C8K760</accession>
<dbReference type="PANTHER" id="PTHR47245">
    <property type="entry name" value="PEPTIDYLPROLYL ISOMERASE"/>
    <property type="match status" value="1"/>
</dbReference>
<proteinExistence type="predicted"/>
<keyword evidence="3" id="KW-0697">Rotamase</keyword>
<gene>
    <name evidence="8" type="ORF">FVR03_12895</name>
</gene>
<evidence type="ECO:0000259" key="7">
    <source>
        <dbReference type="PROSITE" id="PS51123"/>
    </source>
</evidence>
<keyword evidence="3" id="KW-0413">Isomerase</keyword>
<evidence type="ECO:0000313" key="9">
    <source>
        <dbReference type="Proteomes" id="UP000321926"/>
    </source>
</evidence>
<keyword evidence="9" id="KW-1185">Reference proteome</keyword>
<protein>
    <submittedName>
        <fullName evidence="8">OmpA family protein</fullName>
    </submittedName>
</protein>
<dbReference type="CDD" id="cd07185">
    <property type="entry name" value="OmpA_C-like"/>
    <property type="match status" value="1"/>
</dbReference>
<dbReference type="Gene3D" id="3.10.50.40">
    <property type="match status" value="2"/>
</dbReference>
<dbReference type="AlphaFoldDB" id="A0A5C8K760"/>
<dbReference type="InterPro" id="IPR036737">
    <property type="entry name" value="OmpA-like_sf"/>
</dbReference>
<evidence type="ECO:0000256" key="1">
    <source>
        <dbReference type="ARBA" id="ARBA00004370"/>
    </source>
</evidence>
<dbReference type="SUPFAM" id="SSF103088">
    <property type="entry name" value="OmpA-like"/>
    <property type="match status" value="1"/>
</dbReference>
<reference evidence="8 9" key="1">
    <citation type="submission" date="2019-08" db="EMBL/GenBank/DDBJ databases">
        <authorList>
            <person name="Shi S."/>
        </authorList>
    </citation>
    <scope>NUCLEOTIDE SEQUENCE [LARGE SCALE GENOMIC DNA]</scope>
    <source>
        <strain evidence="8 9">GY10130</strain>
    </source>
</reference>
<dbReference type="Proteomes" id="UP000321926">
    <property type="component" value="Unassembled WGS sequence"/>
</dbReference>
<dbReference type="EMBL" id="VRTY01000045">
    <property type="protein sequence ID" value="TXK44949.1"/>
    <property type="molecule type" value="Genomic_DNA"/>
</dbReference>
<dbReference type="InterPro" id="IPR006665">
    <property type="entry name" value="OmpA-like"/>
</dbReference>
<evidence type="ECO:0000313" key="8">
    <source>
        <dbReference type="EMBL" id="TXK44949.1"/>
    </source>
</evidence>
<dbReference type="Pfam" id="PF00691">
    <property type="entry name" value="OmpA"/>
    <property type="match status" value="1"/>
</dbReference>